<dbReference type="EMBL" id="CP000090">
    <property type="protein sequence ID" value="AAZ62696.1"/>
    <property type="molecule type" value="Genomic_DNA"/>
</dbReference>
<dbReference type="STRING" id="264198.Reut_A3338"/>
<dbReference type="AlphaFoldDB" id="Q46VY8"/>
<name>Q46VY8_CUPPJ</name>
<protein>
    <submittedName>
        <fullName evidence="2">TPR repeat protein</fullName>
    </submittedName>
</protein>
<dbReference type="Gene3D" id="1.25.40.10">
    <property type="entry name" value="Tetratricopeptide repeat domain"/>
    <property type="match status" value="2"/>
</dbReference>
<proteinExistence type="predicted"/>
<dbReference type="InterPro" id="IPR011990">
    <property type="entry name" value="TPR-like_helical_dom_sf"/>
</dbReference>
<gene>
    <name evidence="2" type="ordered locus">Reut_A3338</name>
</gene>
<organism evidence="2">
    <name type="scientific">Cupriavidus pinatubonensis (strain JMP 134 / LMG 1197)</name>
    <name type="common">Cupriavidus necator (strain JMP 134)</name>
    <dbReference type="NCBI Taxonomy" id="264198"/>
    <lineage>
        <taxon>Bacteria</taxon>
        <taxon>Pseudomonadati</taxon>
        <taxon>Pseudomonadota</taxon>
        <taxon>Betaproteobacteria</taxon>
        <taxon>Burkholderiales</taxon>
        <taxon>Burkholderiaceae</taxon>
        <taxon>Cupriavidus</taxon>
    </lineage>
</organism>
<dbReference type="SUPFAM" id="SSF48452">
    <property type="entry name" value="TPR-like"/>
    <property type="match status" value="2"/>
</dbReference>
<feature type="repeat" description="TPR" evidence="1">
    <location>
        <begin position="589"/>
        <end position="622"/>
    </location>
</feature>
<dbReference type="eggNOG" id="COG0457">
    <property type="taxonomic scope" value="Bacteria"/>
</dbReference>
<dbReference type="SMART" id="SM00028">
    <property type="entry name" value="TPR"/>
    <property type="match status" value="3"/>
</dbReference>
<evidence type="ECO:0000313" key="2">
    <source>
        <dbReference type="EMBL" id="AAZ62696.1"/>
    </source>
</evidence>
<accession>Q46VY8</accession>
<dbReference type="HOGENOM" id="CLU_419122_0_0_4"/>
<dbReference type="KEGG" id="reu:Reut_A3338"/>
<evidence type="ECO:0000256" key="1">
    <source>
        <dbReference type="PROSITE-ProRule" id="PRU00339"/>
    </source>
</evidence>
<sequence>MDRAGDGWRQVSPPAPGQKNATLRGWRFFLPILKIELTPAVCCPGWGIVPLAHNSAFVYPIQKEQYVSVQEVSYDRAVELAGVGRFDEALEIAGQLSAARPEVVDFTTLQARLFFDKGDAQSAFAVLDGALSRLETLNLAPPHRWASRGVLAHRYGAMLMSLGRDRDALPWLHEASQRNGLLSGEWPAHFHAGLACYRLGDLAGAGRYWHDLLYRAPDLGAEEILPLVHDAIVRTEAAGQPVEPMMRVCLGRIALDNPDLLELEPEVADALAGEQAGLVLAASPDHPQARRLRAPLRFGAGDTEGAQDDLAVYQRQCPDPQTQVRAMAWRHQAARTAQPGTPGTDSQPWLKFSLATDSDDGAGYYRAATALGEFIDEVPQAEAALRPRLVEACQLGVARFDQYFATGEGDASGHGGNADPHVYSLLCRLLSRSLPADAGNLESRIALHRKGMAASEFIDHWIDLLDCHAGAGQHQKVVELAGEVLNRYPLERNPADVTWAFSRLIAAWKAIGGAEAAEAAGAAMAHMDARLDALPVEARSEAAHPMAHARAHYAALVQTRMDGMDPHDRTDALAEIDTQQRRALLVEDAWLFNRFGQVWRDLGDYERALPLFEQAIVMTEGDAWDQAAPRVQRALIHNAAARHDAALADFAAAFAVRDDWDAETWLRAVESAVGLAQRETALGYFDKARAAGAEQGRTRGLHAKVEAALRATRPKWKLWGV</sequence>
<reference evidence="2" key="1">
    <citation type="submission" date="2005-08" db="EMBL/GenBank/DDBJ databases">
        <title>Complete sequence of Chromosome1 of Ralstonia eutropha JMP134.</title>
        <authorList>
            <person name="Copeland A."/>
            <person name="Lucas S."/>
            <person name="Lapidus A."/>
            <person name="Barry K."/>
            <person name="Detter J.C."/>
            <person name="Glavina T."/>
            <person name="Hammon N."/>
            <person name="Israni S."/>
            <person name="Pitluck S."/>
            <person name="Goltsman E."/>
            <person name="Martinez M."/>
            <person name="Schmutz J."/>
            <person name="Larimer F."/>
            <person name="Land M."/>
            <person name="Lykidis A."/>
            <person name="Richardson P."/>
        </authorList>
    </citation>
    <scope>NUCLEOTIDE SEQUENCE</scope>
    <source>
        <strain evidence="2">JMP134</strain>
    </source>
</reference>
<dbReference type="InterPro" id="IPR019734">
    <property type="entry name" value="TPR_rpt"/>
</dbReference>
<keyword evidence="1" id="KW-0802">TPR repeat</keyword>
<dbReference type="PROSITE" id="PS50005">
    <property type="entry name" value="TPR"/>
    <property type="match status" value="1"/>
</dbReference>